<gene>
    <name evidence="1" type="ORF">GCM10008942_39560</name>
</gene>
<dbReference type="Proteomes" id="UP001499951">
    <property type="component" value="Unassembled WGS sequence"/>
</dbReference>
<reference evidence="1 2" key="1">
    <citation type="journal article" date="2019" name="Int. J. Syst. Evol. Microbiol.">
        <title>The Global Catalogue of Microorganisms (GCM) 10K type strain sequencing project: providing services to taxonomists for standard genome sequencing and annotation.</title>
        <authorList>
            <consortium name="The Broad Institute Genomics Platform"/>
            <consortium name="The Broad Institute Genome Sequencing Center for Infectious Disease"/>
            <person name="Wu L."/>
            <person name="Ma J."/>
        </authorList>
    </citation>
    <scope>NUCLEOTIDE SEQUENCE [LARGE SCALE GENOMIC DNA]</scope>
    <source>
        <strain evidence="1 2">JCM 15089</strain>
    </source>
</reference>
<protein>
    <submittedName>
        <fullName evidence="1">Pentapeptide repeat-containing protein</fullName>
    </submittedName>
</protein>
<dbReference type="PANTHER" id="PTHR14136:SF17">
    <property type="entry name" value="BTB_POZ DOMAIN-CONTAINING PROTEIN KCTD9"/>
    <property type="match status" value="1"/>
</dbReference>
<evidence type="ECO:0000313" key="2">
    <source>
        <dbReference type="Proteomes" id="UP001499951"/>
    </source>
</evidence>
<keyword evidence="2" id="KW-1185">Reference proteome</keyword>
<comment type="caution">
    <text evidence="1">The sequence shown here is derived from an EMBL/GenBank/DDBJ whole genome shotgun (WGS) entry which is preliminary data.</text>
</comment>
<organism evidence="1 2">
    <name type="scientific">Rhizomicrobium electricum</name>
    <dbReference type="NCBI Taxonomy" id="480070"/>
    <lineage>
        <taxon>Bacteria</taxon>
        <taxon>Pseudomonadati</taxon>
        <taxon>Pseudomonadota</taxon>
        <taxon>Alphaproteobacteria</taxon>
        <taxon>Micropepsales</taxon>
        <taxon>Micropepsaceae</taxon>
        <taxon>Rhizomicrobium</taxon>
    </lineage>
</organism>
<dbReference type="Gene3D" id="2.160.20.80">
    <property type="entry name" value="E3 ubiquitin-protein ligase SopA"/>
    <property type="match status" value="3"/>
</dbReference>
<dbReference type="InterPro" id="IPR051082">
    <property type="entry name" value="Pentapeptide-BTB/POZ_domain"/>
</dbReference>
<accession>A0ABN1FAP9</accession>
<evidence type="ECO:0000313" key="1">
    <source>
        <dbReference type="EMBL" id="GAA0586634.1"/>
    </source>
</evidence>
<dbReference type="PANTHER" id="PTHR14136">
    <property type="entry name" value="BTB_POZ DOMAIN-CONTAINING PROTEIN KCTD9"/>
    <property type="match status" value="1"/>
</dbReference>
<dbReference type="EMBL" id="BAAADD010000012">
    <property type="protein sequence ID" value="GAA0586634.1"/>
    <property type="molecule type" value="Genomic_DNA"/>
</dbReference>
<dbReference type="InterPro" id="IPR001646">
    <property type="entry name" value="5peptide_repeat"/>
</dbReference>
<sequence>MTFMASADQKSTAPQRLSVEELERVLWSHSAFVSRVAGGRRAQLKSCDLKGANLSNRVLSDADLSGSVLSGAALRFTEFVGANLYCCDLRGADASYANFSHADLRGAILTGCNLAHARLNCADCRPGRMLQSGESGLRDVIDPHVASASFSRSLLSDVDFENAHLEGADFSGAIIEASRFKGASLKNAVFQDAVLSGVDLADLPASALKTCIVAPSERSVSARVHQLEKLTLHQHWIATDGREGIAAVFDGEDLRPLADVVRTAKLTAISAKGAIGVVMDFSGCELQGANLENADLRGASFENADLRGVRFHNARLDHARFKGADLRPLKLHSGDYLACDFTGAALAEDQLETAIRA</sequence>
<name>A0ABN1FAP9_9PROT</name>
<dbReference type="SUPFAM" id="SSF141571">
    <property type="entry name" value="Pentapeptide repeat-like"/>
    <property type="match status" value="2"/>
</dbReference>
<proteinExistence type="predicted"/>
<dbReference type="Pfam" id="PF00805">
    <property type="entry name" value="Pentapeptide"/>
    <property type="match status" value="4"/>
</dbReference>